<proteinExistence type="predicted"/>
<dbReference type="RefSeq" id="WP_173415617.1">
    <property type="nucleotide sequence ID" value="NZ_CP054139.1"/>
</dbReference>
<name>A0A7D4PUR0_9SPHI</name>
<gene>
    <name evidence="2" type="ORF">HQ865_14715</name>
</gene>
<evidence type="ECO:0008006" key="4">
    <source>
        <dbReference type="Google" id="ProtNLM"/>
    </source>
</evidence>
<organism evidence="2 3">
    <name type="scientific">Mucilaginibacter mali</name>
    <dbReference type="NCBI Taxonomy" id="2740462"/>
    <lineage>
        <taxon>Bacteria</taxon>
        <taxon>Pseudomonadati</taxon>
        <taxon>Bacteroidota</taxon>
        <taxon>Sphingobacteriia</taxon>
        <taxon>Sphingobacteriales</taxon>
        <taxon>Sphingobacteriaceae</taxon>
        <taxon>Mucilaginibacter</taxon>
    </lineage>
</organism>
<keyword evidence="1" id="KW-0732">Signal</keyword>
<feature type="signal peptide" evidence="1">
    <location>
        <begin position="1"/>
        <end position="23"/>
    </location>
</feature>
<dbReference type="AlphaFoldDB" id="A0A7D4PUR0"/>
<accession>A0A7D4PUR0</accession>
<dbReference type="KEGG" id="mmab:HQ865_14715"/>
<sequence length="156" mass="17294">MKKSTILLFFLTSFLLFSKRSKAQDYQVAAGLKFAYEYGPSGKYFIDKTDAIEAVIGLRNHGAVFTGLWERHLPLFEVDKLKLYYGFGAHIGAVGDNTNPKFNHTLLLGADGVVGAEYIIPDSPIGISLDLNPRLEFGHGPYFDLSPGIGLKYIFK</sequence>
<keyword evidence="3" id="KW-1185">Reference proteome</keyword>
<reference evidence="2 3" key="1">
    <citation type="submission" date="2020-05" db="EMBL/GenBank/DDBJ databases">
        <title>Mucilaginibacter mali sp. nov.</title>
        <authorList>
            <person name="Kim H.S."/>
            <person name="Lee K.C."/>
            <person name="Suh M.K."/>
            <person name="Kim J.-S."/>
            <person name="Han K.-I."/>
            <person name="Eom M.K."/>
            <person name="Shin Y.K."/>
            <person name="Lee J.-S."/>
        </authorList>
    </citation>
    <scope>NUCLEOTIDE SEQUENCE [LARGE SCALE GENOMIC DNA]</scope>
    <source>
        <strain evidence="2 3">G2-14</strain>
    </source>
</reference>
<evidence type="ECO:0000256" key="1">
    <source>
        <dbReference type="SAM" id="SignalP"/>
    </source>
</evidence>
<evidence type="ECO:0000313" key="2">
    <source>
        <dbReference type="EMBL" id="QKJ30948.1"/>
    </source>
</evidence>
<evidence type="ECO:0000313" key="3">
    <source>
        <dbReference type="Proteomes" id="UP000505355"/>
    </source>
</evidence>
<dbReference type="Proteomes" id="UP000505355">
    <property type="component" value="Chromosome"/>
</dbReference>
<dbReference type="EMBL" id="CP054139">
    <property type="protein sequence ID" value="QKJ30948.1"/>
    <property type="molecule type" value="Genomic_DNA"/>
</dbReference>
<protein>
    <recommendedName>
        <fullName evidence="4">DUF3575 domain-containing protein</fullName>
    </recommendedName>
</protein>
<feature type="chain" id="PRO_5029016540" description="DUF3575 domain-containing protein" evidence="1">
    <location>
        <begin position="24"/>
        <end position="156"/>
    </location>
</feature>